<feature type="region of interest" description="Disordered" evidence="2">
    <location>
        <begin position="213"/>
        <end position="244"/>
    </location>
</feature>
<protein>
    <submittedName>
        <fullName evidence="3">Uncharacterized protein</fullName>
    </submittedName>
</protein>
<keyword evidence="1" id="KW-0175">Coiled coil</keyword>
<proteinExistence type="predicted"/>
<sequence>MNARKRSTAGSRGNSPPGKRVRSGEYDRYAVPGSPTRPFSPPPSRHNSITGFDVPIPTGPAPKTRDGRRIDHYRPNSDKEPRREPLDRRLSNGIRGPHDAGISPMLHTHSPLSVLHDDTGTPGSGGSTPQHVAPPAPSMLAATPSTGNVPRFSFQALAGAVTIAKAEIHSSRLNEHEKAEGSLSGTLSSLRLIKAKKQAQASLELENCRQRVGSFMSPSPRPANSEKTGTDAPSNEQRVSPSKTDAEVKVLQIEMDMMKKERKALLDRLNKLEGLDSLRQDLQSLSNQLKPFEEVPQQLSRLGVLSDSVEELKQWRESQPKPLTLEEVQSSITERTESALQTIKMDFTTQINRQMPKSNPPSLSQDVRLLLQFKKGIEEENWPGQIQAAKFRIEKVTSNEVGTRDKAEKLGTDIEKHVKLLKEQIIQVEKNFDDKIDQALDSHASDLKAVSGPLQDERQRTGKTVLDRIQALEKSHDAFQGRQDRLSNDFIKSKRDLDGRLTNLSANASNATMTKELNDRIDTVNKTLKDRIDTVNTTINATAMEELQDQIDRVNKTLNGRIDTVATTLNAASPKELHDRIGTASKALDNRINTATKALDDRITTATETFDNGIDAVTTKFNDRIDTVTTTLNDRINSVDTTFNNRIDKVSTTMDKTISTKFQEFRGTIDDREKQWAATSSGLEGRMTKAEQLLPSIDEAQLRIDQNAAYDQRLIGMESRLENVARQIAVRNPTSSSPLDARVQAVEREVGTMNDNIEALSTSLDEVEEKVHNFKMTMESMEEALLLSVVSKMEQFKSTVDSEIQQLKDKLELQNQTLQSTFTNADRQQIQALVQTNASLPAWQDAINGKAQEWADSAGQIGAVQSAIRSLEDRYENISTDVLHQSMVHWFTRSYPNANDLIIRSTHMQQEMSALRDFCNNSSWFINLKDQLSGLAHYAQQLVDVAGHSEYLVKNILALEGLIQHSHHLIHIAQNGANLQELPQIKKSLADTSQTAHNAMTKADEAATKASEHATRIGQLLGTVTNLEKITNSFPEYQAQQKTLSDTIHKVEALDAKVEAASAECKDLVSKAEATHAECKGLVDKFDQSVETRVSIMNSRMEELNGKTSKQLDGLKGSLSSLKESINLEQIGEFCALSPQIYLALYQIQKVLQAINTNLPGGGLDFELSFQLKDPRNDSSKKQTPTSKGKKKA</sequence>
<reference evidence="3" key="1">
    <citation type="journal article" date="2020" name="Stud. Mycol.">
        <title>101 Dothideomycetes genomes: a test case for predicting lifestyles and emergence of pathogens.</title>
        <authorList>
            <person name="Haridas S."/>
            <person name="Albert R."/>
            <person name="Binder M."/>
            <person name="Bloem J."/>
            <person name="Labutti K."/>
            <person name="Salamov A."/>
            <person name="Andreopoulos B."/>
            <person name="Baker S."/>
            <person name="Barry K."/>
            <person name="Bills G."/>
            <person name="Bluhm B."/>
            <person name="Cannon C."/>
            <person name="Castanera R."/>
            <person name="Culley D."/>
            <person name="Daum C."/>
            <person name="Ezra D."/>
            <person name="Gonzalez J."/>
            <person name="Henrissat B."/>
            <person name="Kuo A."/>
            <person name="Liang C."/>
            <person name="Lipzen A."/>
            <person name="Lutzoni F."/>
            <person name="Magnuson J."/>
            <person name="Mondo S."/>
            <person name="Nolan M."/>
            <person name="Ohm R."/>
            <person name="Pangilinan J."/>
            <person name="Park H.-J."/>
            <person name="Ramirez L."/>
            <person name="Alfaro M."/>
            <person name="Sun H."/>
            <person name="Tritt A."/>
            <person name="Yoshinaga Y."/>
            <person name="Zwiers L.-H."/>
            <person name="Turgeon B."/>
            <person name="Goodwin S."/>
            <person name="Spatafora J."/>
            <person name="Crous P."/>
            <person name="Grigoriev I."/>
        </authorList>
    </citation>
    <scope>NUCLEOTIDE SEQUENCE</scope>
    <source>
        <strain evidence="3">CBS 122367</strain>
    </source>
</reference>
<dbReference type="PANTHER" id="PTHR32114:SF2">
    <property type="entry name" value="ABC TRANSPORTER ABCH.3"/>
    <property type="match status" value="1"/>
</dbReference>
<dbReference type="EMBL" id="MU005573">
    <property type="protein sequence ID" value="KAF2688710.1"/>
    <property type="molecule type" value="Genomic_DNA"/>
</dbReference>
<dbReference type="Gene3D" id="1.20.120.20">
    <property type="entry name" value="Apolipoprotein"/>
    <property type="match status" value="1"/>
</dbReference>
<organism evidence="3 4">
    <name type="scientific">Lentithecium fluviatile CBS 122367</name>
    <dbReference type="NCBI Taxonomy" id="1168545"/>
    <lineage>
        <taxon>Eukaryota</taxon>
        <taxon>Fungi</taxon>
        <taxon>Dikarya</taxon>
        <taxon>Ascomycota</taxon>
        <taxon>Pezizomycotina</taxon>
        <taxon>Dothideomycetes</taxon>
        <taxon>Pleosporomycetidae</taxon>
        <taxon>Pleosporales</taxon>
        <taxon>Massarineae</taxon>
        <taxon>Lentitheciaceae</taxon>
        <taxon>Lentithecium</taxon>
    </lineage>
</organism>
<feature type="compositionally biased region" description="Polar residues" evidence="2">
    <location>
        <begin position="225"/>
        <end position="243"/>
    </location>
</feature>
<dbReference type="PANTHER" id="PTHR32114">
    <property type="entry name" value="ABC TRANSPORTER ABCH.3"/>
    <property type="match status" value="1"/>
</dbReference>
<accession>A0A6G1JEQ6</accession>
<feature type="compositionally biased region" description="Basic and acidic residues" evidence="2">
    <location>
        <begin position="63"/>
        <end position="90"/>
    </location>
</feature>
<feature type="coiled-coil region" evidence="1">
    <location>
        <begin position="248"/>
        <end position="295"/>
    </location>
</feature>
<keyword evidence="4" id="KW-1185">Reference proteome</keyword>
<evidence type="ECO:0000256" key="1">
    <source>
        <dbReference type="SAM" id="Coils"/>
    </source>
</evidence>
<feature type="region of interest" description="Disordered" evidence="2">
    <location>
        <begin position="1174"/>
        <end position="1193"/>
    </location>
</feature>
<evidence type="ECO:0000256" key="2">
    <source>
        <dbReference type="SAM" id="MobiDB-lite"/>
    </source>
</evidence>
<dbReference type="Proteomes" id="UP000799291">
    <property type="component" value="Unassembled WGS sequence"/>
</dbReference>
<dbReference type="SUPFAM" id="SSF58104">
    <property type="entry name" value="Methyl-accepting chemotaxis protein (MCP) signaling domain"/>
    <property type="match status" value="1"/>
</dbReference>
<feature type="coiled-coil region" evidence="1">
    <location>
        <begin position="750"/>
        <end position="828"/>
    </location>
</feature>
<feature type="region of interest" description="Disordered" evidence="2">
    <location>
        <begin position="1"/>
        <end position="144"/>
    </location>
</feature>
<name>A0A6G1JEQ6_9PLEO</name>
<dbReference type="Gene3D" id="1.20.5.340">
    <property type="match status" value="1"/>
</dbReference>
<evidence type="ECO:0000313" key="4">
    <source>
        <dbReference type="Proteomes" id="UP000799291"/>
    </source>
</evidence>
<dbReference type="AlphaFoldDB" id="A0A6G1JEQ6"/>
<gene>
    <name evidence="3" type="ORF">K458DRAFT_151480</name>
</gene>
<dbReference type="OrthoDB" id="3801531at2759"/>
<evidence type="ECO:0000313" key="3">
    <source>
        <dbReference type="EMBL" id="KAF2688710.1"/>
    </source>
</evidence>